<feature type="chain" id="PRO_5043046384" description="Porin" evidence="1">
    <location>
        <begin position="24"/>
        <end position="410"/>
    </location>
</feature>
<organism evidence="2 3">
    <name type="scientific">Halioglobus japonicus</name>
    <dbReference type="NCBI Taxonomy" id="930805"/>
    <lineage>
        <taxon>Bacteria</taxon>
        <taxon>Pseudomonadati</taxon>
        <taxon>Pseudomonadota</taxon>
        <taxon>Gammaproteobacteria</taxon>
        <taxon>Cellvibrionales</taxon>
        <taxon>Halieaceae</taxon>
        <taxon>Halioglobus</taxon>
    </lineage>
</organism>
<reference evidence="2 3" key="1">
    <citation type="submission" date="2018-01" db="EMBL/GenBank/DDBJ databases">
        <title>The draft genome sequence of Halioglobus japonicus S1-36.</title>
        <authorList>
            <person name="Du Z.-J."/>
            <person name="Shi M.-J."/>
        </authorList>
    </citation>
    <scope>NUCLEOTIDE SEQUENCE [LARGE SCALE GENOMIC DNA]</scope>
    <source>
        <strain evidence="2 3">S1-36</strain>
    </source>
</reference>
<dbReference type="Proteomes" id="UP000235162">
    <property type="component" value="Unassembled WGS sequence"/>
</dbReference>
<dbReference type="InterPro" id="IPR032638">
    <property type="entry name" value="Porin_5"/>
</dbReference>
<evidence type="ECO:0000313" key="2">
    <source>
        <dbReference type="EMBL" id="PLW86864.1"/>
    </source>
</evidence>
<evidence type="ECO:0000313" key="3">
    <source>
        <dbReference type="Proteomes" id="UP000235162"/>
    </source>
</evidence>
<dbReference type="SUPFAM" id="SSF56935">
    <property type="entry name" value="Porins"/>
    <property type="match status" value="1"/>
</dbReference>
<feature type="signal peptide" evidence="1">
    <location>
        <begin position="1"/>
        <end position="23"/>
    </location>
</feature>
<evidence type="ECO:0008006" key="4">
    <source>
        <dbReference type="Google" id="ProtNLM"/>
    </source>
</evidence>
<dbReference type="EMBL" id="PKUR01000002">
    <property type="protein sequence ID" value="PLW86864.1"/>
    <property type="molecule type" value="Genomic_DNA"/>
</dbReference>
<proteinExistence type="predicted"/>
<dbReference type="KEGG" id="hja:BST95_11860"/>
<comment type="caution">
    <text evidence="2">The sequence shown here is derived from an EMBL/GenBank/DDBJ whole genome shotgun (WGS) entry which is preliminary data.</text>
</comment>
<evidence type="ECO:0000256" key="1">
    <source>
        <dbReference type="SAM" id="SignalP"/>
    </source>
</evidence>
<sequence length="410" mass="44609">MNKLLSVAVAGVLASGASISAQAAIPEAEWEQFKAQFAAMAARVEALEAENAALKSGATVPEEDLSVLQSDIASLKAQNESSAWAEKLFWKGDFRYRYEDIDDGGNDRQRSRIRARAELGANVSDAITVGLGIATGGDDPVSTNQTLGGGGSTKDVRLDKAYFRYQPNEFWLSGGKVSNPFYNPAKSGLIWDGDYRPEGLFAGYEGKHFFANASYSHLESDTRNGLDESFWGAQIGSEFGPVTVAAGYLDFPIKGLPAFYDDALFGNSADEMGNYLYNYELVFVGADASFNIGDMPLSVYGDVVQNRDADDFDTGYIVGAKLGKAKAQGTWQLQYQYQDLEADATVGLLTDSDFMGGGTDGKGHKFSGAYTIVDKWVLGFTYFDGEKCTDSLKCDVRDYDRLMIDAKFKY</sequence>
<gene>
    <name evidence="2" type="ORF">C0029_10860</name>
</gene>
<dbReference type="RefSeq" id="WP_084199678.1">
    <property type="nucleotide sequence ID" value="NZ_BMYL01000009.1"/>
</dbReference>
<dbReference type="AlphaFoldDB" id="A0AAP8SNU6"/>
<dbReference type="Pfam" id="PF16930">
    <property type="entry name" value="Porin_5"/>
    <property type="match status" value="2"/>
</dbReference>
<name>A0AAP8SNU6_9GAMM</name>
<protein>
    <recommendedName>
        <fullName evidence="4">Porin</fullName>
    </recommendedName>
</protein>
<accession>A0AAP8SNU6</accession>
<keyword evidence="1" id="KW-0732">Signal</keyword>
<keyword evidence="3" id="KW-1185">Reference proteome</keyword>